<keyword evidence="1" id="KW-0812">Transmembrane</keyword>
<dbReference type="PANTHER" id="PTHR12697">
    <property type="entry name" value="PBS LYASE HEAT-LIKE PROTEIN"/>
    <property type="match status" value="1"/>
</dbReference>
<dbReference type="Proteomes" id="UP001561046">
    <property type="component" value="Unassembled WGS sequence"/>
</dbReference>
<dbReference type="InterPro" id="IPR004155">
    <property type="entry name" value="PBS_lyase_HEAT"/>
</dbReference>
<keyword evidence="1" id="KW-1133">Transmembrane helix</keyword>
<dbReference type="PANTHER" id="PTHR12697:SF5">
    <property type="entry name" value="DEOXYHYPUSINE HYDROXYLASE"/>
    <property type="match status" value="1"/>
</dbReference>
<dbReference type="RefSeq" id="WP_369339959.1">
    <property type="nucleotide sequence ID" value="NZ_JBFYGN010000026.1"/>
</dbReference>
<evidence type="ECO:0000313" key="2">
    <source>
        <dbReference type="EMBL" id="MEX8194780.1"/>
    </source>
</evidence>
<name>A0ABV3ZZF0_9BURK</name>
<dbReference type="Gene3D" id="1.25.10.10">
    <property type="entry name" value="Leucine-rich Repeat Variant"/>
    <property type="match status" value="2"/>
</dbReference>
<dbReference type="SUPFAM" id="SSF48371">
    <property type="entry name" value="ARM repeat"/>
    <property type="match status" value="1"/>
</dbReference>
<accession>A0ABV3ZZF0</accession>
<dbReference type="InterPro" id="IPR011989">
    <property type="entry name" value="ARM-like"/>
</dbReference>
<keyword evidence="3" id="KW-1185">Reference proteome</keyword>
<evidence type="ECO:0000313" key="3">
    <source>
        <dbReference type="Proteomes" id="UP001561046"/>
    </source>
</evidence>
<sequence length="348" mass="38530">MRFLQDDTPDVVLVFWIGVCVFVLALIIFLTIIGMRWSAKRRERRHLRDLRRWRELLEKISKGESLALPALSTRNAPEFLEAWNDIHDELPNAGELLRGVGEQVGLSATARRMLDDSHHERALAIIALGHQGDQRDFESLVPLLSDASPIISLCAARALSQIDPTKAVELFVPAIVEHENWPDGAVARILKESNSESAATALSGALLRANDSTAAKLVRFLADTDAQRAAPIIRRLLDSKVDDHVISTCLQVISDRADADRVRGLLAHPRWHVRMHAASALGRLGDGSDQARLSALLSDSQWWVRYRAAQALSALAGEQGGMGRTQQDRFAQEIIQHVLAEPLRKGTT</sequence>
<reference evidence="2 3" key="1">
    <citation type="journal article" date="2013" name="Int. J. Syst. Evol. Microbiol.">
        <title>Comamonas guangdongensis sp. nov., isolated from subterranean forest sediment, and emended description of the genus Comamonas.</title>
        <authorList>
            <person name="Zhang J."/>
            <person name="Wang Y."/>
            <person name="Zhou S."/>
            <person name="Wu C."/>
            <person name="He J."/>
            <person name="Li F."/>
        </authorList>
    </citation>
    <scope>NUCLEOTIDE SEQUENCE [LARGE SCALE GENOMIC DNA]</scope>
    <source>
        <strain evidence="2 3">CCTCC AB2011133</strain>
    </source>
</reference>
<dbReference type="InterPro" id="IPR016024">
    <property type="entry name" value="ARM-type_fold"/>
</dbReference>
<comment type="caution">
    <text evidence="2">The sequence shown here is derived from an EMBL/GenBank/DDBJ whole genome shotgun (WGS) entry which is preliminary data.</text>
</comment>
<dbReference type="EMBL" id="JBFYGN010000026">
    <property type="protein sequence ID" value="MEX8194780.1"/>
    <property type="molecule type" value="Genomic_DNA"/>
</dbReference>
<keyword evidence="1" id="KW-0472">Membrane</keyword>
<organism evidence="2 3">
    <name type="scientific">Comamonas guangdongensis</name>
    <dbReference type="NCBI Taxonomy" id="510515"/>
    <lineage>
        <taxon>Bacteria</taxon>
        <taxon>Pseudomonadati</taxon>
        <taxon>Pseudomonadota</taxon>
        <taxon>Betaproteobacteria</taxon>
        <taxon>Burkholderiales</taxon>
        <taxon>Comamonadaceae</taxon>
        <taxon>Comamonas</taxon>
    </lineage>
</organism>
<dbReference type="SMART" id="SM00567">
    <property type="entry name" value="EZ_HEAT"/>
    <property type="match status" value="3"/>
</dbReference>
<proteinExistence type="predicted"/>
<feature type="transmembrane region" description="Helical" evidence="1">
    <location>
        <begin position="12"/>
        <end position="35"/>
    </location>
</feature>
<gene>
    <name evidence="2" type="ORF">AB6724_18260</name>
</gene>
<dbReference type="Pfam" id="PF13646">
    <property type="entry name" value="HEAT_2"/>
    <property type="match status" value="1"/>
</dbReference>
<protein>
    <submittedName>
        <fullName evidence="2">HEAT repeat domain-containing protein</fullName>
    </submittedName>
</protein>
<evidence type="ECO:0000256" key="1">
    <source>
        <dbReference type="SAM" id="Phobius"/>
    </source>
</evidence>